<dbReference type="PANTHER" id="PTHR13847">
    <property type="entry name" value="SARCOSINE DEHYDROGENASE-RELATED"/>
    <property type="match status" value="1"/>
</dbReference>
<dbReference type="Gene3D" id="3.50.50.60">
    <property type="entry name" value="FAD/NAD(P)-binding domain"/>
    <property type="match status" value="2"/>
</dbReference>
<dbReference type="Gene3D" id="3.30.9.10">
    <property type="entry name" value="D-Amino Acid Oxidase, subunit A, domain 2"/>
    <property type="match status" value="1"/>
</dbReference>
<protein>
    <submittedName>
        <fullName evidence="3">D-amino-acid dehydrogenase</fullName>
        <ecNumber evidence="3">1.4.99.-</ecNumber>
    </submittedName>
</protein>
<dbReference type="GO" id="GO:0016491">
    <property type="term" value="F:oxidoreductase activity"/>
    <property type="evidence" value="ECO:0007669"/>
    <property type="project" value="UniProtKB-KW"/>
</dbReference>
<evidence type="ECO:0000313" key="3">
    <source>
        <dbReference type="EMBL" id="MBB5685684.1"/>
    </source>
</evidence>
<dbReference type="EMBL" id="JACIJC010000002">
    <property type="protein sequence ID" value="MBB5685684.1"/>
    <property type="molecule type" value="Genomic_DNA"/>
</dbReference>
<evidence type="ECO:0000259" key="2">
    <source>
        <dbReference type="Pfam" id="PF01266"/>
    </source>
</evidence>
<keyword evidence="4" id="KW-1185">Reference proteome</keyword>
<dbReference type="Pfam" id="PF01266">
    <property type="entry name" value="DAO"/>
    <property type="match status" value="1"/>
</dbReference>
<comment type="caution">
    <text evidence="3">The sequence shown here is derived from an EMBL/GenBank/DDBJ whole genome shotgun (WGS) entry which is preliminary data.</text>
</comment>
<dbReference type="GO" id="GO:0005737">
    <property type="term" value="C:cytoplasm"/>
    <property type="evidence" value="ECO:0007669"/>
    <property type="project" value="TreeGrafter"/>
</dbReference>
<dbReference type="PANTHER" id="PTHR13847:SF289">
    <property type="entry name" value="GLYCINE OXIDASE"/>
    <property type="match status" value="1"/>
</dbReference>
<dbReference type="InterPro" id="IPR036188">
    <property type="entry name" value="FAD/NAD-bd_sf"/>
</dbReference>
<dbReference type="SUPFAM" id="SSF51905">
    <property type="entry name" value="FAD/NAD(P)-binding domain"/>
    <property type="match status" value="1"/>
</dbReference>
<organism evidence="3 4">
    <name type="scientific">Sphingobium boeckii</name>
    <dbReference type="NCBI Taxonomy" id="1082345"/>
    <lineage>
        <taxon>Bacteria</taxon>
        <taxon>Pseudomonadati</taxon>
        <taxon>Pseudomonadota</taxon>
        <taxon>Alphaproteobacteria</taxon>
        <taxon>Sphingomonadales</taxon>
        <taxon>Sphingomonadaceae</taxon>
        <taxon>Sphingobium</taxon>
    </lineage>
</organism>
<dbReference type="RefSeq" id="WP_184017203.1">
    <property type="nucleotide sequence ID" value="NZ_JACIJC010000002.1"/>
</dbReference>
<name>A0A7W9EE60_9SPHN</name>
<accession>A0A7W9EE60</accession>
<dbReference type="EC" id="1.4.99.-" evidence="3"/>
<dbReference type="AlphaFoldDB" id="A0A7W9EE60"/>
<dbReference type="InterPro" id="IPR006076">
    <property type="entry name" value="FAD-dep_OxRdtase"/>
</dbReference>
<sequence length="412" mass="44711">MKTDVLVLGAGIVGTASALELQRRGRSVAVVDLREPGAETSFGNAGFVQSEAFMPPLFPRQLATLVRYARNKSIDVHYHATALGGMLKPFFQYWRNSAPDRAMQIAKARAPLISRSTADHLELAAEVGAQDLYHQTGFVQGFRREEPLAALIESIRPICEQFSVPFDVMDADLLHAQEPNISRDFIGGVHWTAPYTVRDPGDLVAYYAQAIRNGGGVIARGDAQSLERHAEGWTMPSSEGPIVAREVVICLGPWAPPVVAKFGYRPPMFHKRGYHLNYAAAPGALNRPFADSDHGYVLAPMRHGIRLLTGAEFAPVSAPSTPVQIGRAEPLARAALPALGMAADSTPWLGARPCMPDMLPVIGAGSERGLWYAFGHAHQGFTMGPTTGVLLAQLITGEEPFTDPKPYRPDRF</sequence>
<dbReference type="SUPFAM" id="SSF54373">
    <property type="entry name" value="FAD-linked reductases, C-terminal domain"/>
    <property type="match status" value="1"/>
</dbReference>
<reference evidence="3 4" key="1">
    <citation type="submission" date="2020-08" db="EMBL/GenBank/DDBJ databases">
        <title>Genomic Encyclopedia of Type Strains, Phase IV (KMG-IV): sequencing the most valuable type-strain genomes for metagenomic binning, comparative biology and taxonomic classification.</title>
        <authorList>
            <person name="Goeker M."/>
        </authorList>
    </citation>
    <scope>NUCLEOTIDE SEQUENCE [LARGE SCALE GENOMIC DNA]</scope>
    <source>
        <strain evidence="3 4">DSM 25079</strain>
    </source>
</reference>
<feature type="domain" description="FAD dependent oxidoreductase" evidence="2">
    <location>
        <begin position="4"/>
        <end position="394"/>
    </location>
</feature>
<dbReference type="Proteomes" id="UP000549617">
    <property type="component" value="Unassembled WGS sequence"/>
</dbReference>
<gene>
    <name evidence="3" type="ORF">FHS49_001692</name>
</gene>
<proteinExistence type="predicted"/>
<evidence type="ECO:0000256" key="1">
    <source>
        <dbReference type="ARBA" id="ARBA00023002"/>
    </source>
</evidence>
<evidence type="ECO:0000313" key="4">
    <source>
        <dbReference type="Proteomes" id="UP000549617"/>
    </source>
</evidence>
<keyword evidence="1 3" id="KW-0560">Oxidoreductase</keyword>